<evidence type="ECO:0000313" key="1">
    <source>
        <dbReference type="EMBL" id="CAF0722144.1"/>
    </source>
</evidence>
<evidence type="ECO:0000313" key="2">
    <source>
        <dbReference type="EMBL" id="CAF4015099.1"/>
    </source>
</evidence>
<sequence>MPNLCHLTIDISQMYLDGHAWEQIINNYLPKIKMFRLKMKFQFEQNSDSIVENVDKLLMTFQTTFWLEEYRWFVRCHWDPSDTLRSTCHNKEVYWSYDSVDTITLKSNRKTSLDTNTVLRSHFPNIRHFEIDFPLDERFSLLFPSFHRLTSLNINVDINPSYDQVPFTYSLRFSPVQKSRYELFQLTSKSIRRLEFPYTPSTRSNNFSNEDCYNLIHSPLGIQCEVLSICFENRIDILNLIQNMSNLRLLVFKSEDDNEFFRSVTPGGDEFVQWLKNHLSSSHSIIRDPRSFAIRIWIDRQNHNIKSSEHQNKFSWFLPLIKRFFS</sequence>
<reference evidence="2" key="1">
    <citation type="submission" date="2021-02" db="EMBL/GenBank/DDBJ databases">
        <authorList>
            <person name="Nowell W R."/>
        </authorList>
    </citation>
    <scope>NUCLEOTIDE SEQUENCE</scope>
</reference>
<accession>A0A819PJ81</accession>
<dbReference type="Proteomes" id="UP000663845">
    <property type="component" value="Unassembled WGS sequence"/>
</dbReference>
<gene>
    <name evidence="1" type="ORF">JYZ213_LOCUS380</name>
    <name evidence="2" type="ORF">OXD698_LOCUS30346</name>
</gene>
<organism evidence="2 3">
    <name type="scientific">Adineta steineri</name>
    <dbReference type="NCBI Taxonomy" id="433720"/>
    <lineage>
        <taxon>Eukaryota</taxon>
        <taxon>Metazoa</taxon>
        <taxon>Spiralia</taxon>
        <taxon>Gnathifera</taxon>
        <taxon>Rotifera</taxon>
        <taxon>Eurotatoria</taxon>
        <taxon>Bdelloidea</taxon>
        <taxon>Adinetida</taxon>
        <taxon>Adinetidae</taxon>
        <taxon>Adineta</taxon>
    </lineage>
</organism>
<dbReference type="EMBL" id="CAJNOG010000002">
    <property type="protein sequence ID" value="CAF0722144.1"/>
    <property type="molecule type" value="Genomic_DNA"/>
</dbReference>
<protein>
    <submittedName>
        <fullName evidence="2">Uncharacterized protein</fullName>
    </submittedName>
</protein>
<proteinExistence type="predicted"/>
<dbReference type="Proteomes" id="UP000663844">
    <property type="component" value="Unassembled WGS sequence"/>
</dbReference>
<name>A0A819PJ81_9BILA</name>
<evidence type="ECO:0000313" key="3">
    <source>
        <dbReference type="Proteomes" id="UP000663844"/>
    </source>
</evidence>
<dbReference type="AlphaFoldDB" id="A0A819PJ81"/>
<comment type="caution">
    <text evidence="2">The sequence shown here is derived from an EMBL/GenBank/DDBJ whole genome shotgun (WGS) entry which is preliminary data.</text>
</comment>
<dbReference type="EMBL" id="CAJOAZ010003556">
    <property type="protein sequence ID" value="CAF4015099.1"/>
    <property type="molecule type" value="Genomic_DNA"/>
</dbReference>